<comment type="caution">
    <text evidence="1">The sequence shown here is derived from an EMBL/GenBank/DDBJ whole genome shotgun (WGS) entry which is preliminary data.</text>
</comment>
<sequence length="145" mass="16708">MPRKTSLAKEVKEVQNITEENKLEAIDSSLDTTKTTKDLIEIHTPFYEPLTKEELAKAKDKKTPEDKKTTKNEYLWKLIRCKYLLTIKLCSACQNRLFLMQDKFIRYASGVTLKIDLCNDCIDTNCRASDVLAPFKQTGTKRKAN</sequence>
<protein>
    <submittedName>
        <fullName evidence="1">Uncharacterized protein</fullName>
    </submittedName>
</protein>
<dbReference type="EMBL" id="CAJEWN010001242">
    <property type="protein sequence ID" value="CAD2195763.1"/>
    <property type="molecule type" value="Genomic_DNA"/>
</dbReference>
<gene>
    <name evidence="1" type="ORF">MENT_LOCUS48875</name>
</gene>
<dbReference type="AlphaFoldDB" id="A0A6V7X950"/>
<name>A0A6V7X950_MELEN</name>
<proteinExistence type="predicted"/>
<organism evidence="1 2">
    <name type="scientific">Meloidogyne enterolobii</name>
    <name type="common">Root-knot nematode worm</name>
    <name type="synonym">Meloidogyne mayaguensis</name>
    <dbReference type="NCBI Taxonomy" id="390850"/>
    <lineage>
        <taxon>Eukaryota</taxon>
        <taxon>Metazoa</taxon>
        <taxon>Ecdysozoa</taxon>
        <taxon>Nematoda</taxon>
        <taxon>Chromadorea</taxon>
        <taxon>Rhabditida</taxon>
        <taxon>Tylenchina</taxon>
        <taxon>Tylenchomorpha</taxon>
        <taxon>Tylenchoidea</taxon>
        <taxon>Meloidogynidae</taxon>
        <taxon>Meloidogyninae</taxon>
        <taxon>Meloidogyne</taxon>
    </lineage>
</organism>
<evidence type="ECO:0000313" key="1">
    <source>
        <dbReference type="EMBL" id="CAD2195763.1"/>
    </source>
</evidence>
<accession>A0A6V7X950</accession>
<evidence type="ECO:0000313" key="2">
    <source>
        <dbReference type="Proteomes" id="UP000580250"/>
    </source>
</evidence>
<reference evidence="1 2" key="1">
    <citation type="submission" date="2020-08" db="EMBL/GenBank/DDBJ databases">
        <authorList>
            <person name="Koutsovoulos G."/>
            <person name="Danchin GJ E."/>
        </authorList>
    </citation>
    <scope>NUCLEOTIDE SEQUENCE [LARGE SCALE GENOMIC DNA]</scope>
</reference>
<dbReference type="Proteomes" id="UP000580250">
    <property type="component" value="Unassembled WGS sequence"/>
</dbReference>